<dbReference type="AlphaFoldDB" id="N1QPQ0"/>
<organism evidence="1">
    <name type="scientific">Aegilops tauschii</name>
    <name type="common">Tausch's goatgrass</name>
    <name type="synonym">Aegilops squarrosa</name>
    <dbReference type="NCBI Taxonomy" id="37682"/>
    <lineage>
        <taxon>Eukaryota</taxon>
        <taxon>Viridiplantae</taxon>
        <taxon>Streptophyta</taxon>
        <taxon>Embryophyta</taxon>
        <taxon>Tracheophyta</taxon>
        <taxon>Spermatophyta</taxon>
        <taxon>Magnoliopsida</taxon>
        <taxon>Liliopsida</taxon>
        <taxon>Poales</taxon>
        <taxon>Poaceae</taxon>
        <taxon>BOP clade</taxon>
        <taxon>Pooideae</taxon>
        <taxon>Triticodae</taxon>
        <taxon>Triticeae</taxon>
        <taxon>Triticinae</taxon>
        <taxon>Aegilops</taxon>
    </lineage>
</organism>
<protein>
    <submittedName>
        <fullName evidence="1">Uncharacterized protein</fullName>
    </submittedName>
</protein>
<accession>N1QPQ0</accession>
<dbReference type="PANTHER" id="PTHR33186:SF15">
    <property type="entry name" value="OS06G0249850 PROTEIN"/>
    <property type="match status" value="1"/>
</dbReference>
<proteinExistence type="predicted"/>
<dbReference type="PANTHER" id="PTHR33186">
    <property type="entry name" value="OS10G0136150 PROTEIN-RELATED"/>
    <property type="match status" value="1"/>
</dbReference>
<dbReference type="EnsemblPlants" id="EMT01848">
    <property type="protein sequence ID" value="EMT01848"/>
    <property type="gene ID" value="F775_23244"/>
</dbReference>
<name>N1QPQ0_AEGTA</name>
<reference evidence="1" key="1">
    <citation type="submission" date="2015-06" db="UniProtKB">
        <authorList>
            <consortium name="EnsemblPlants"/>
        </authorList>
    </citation>
    <scope>IDENTIFICATION</scope>
</reference>
<evidence type="ECO:0000313" key="1">
    <source>
        <dbReference type="EnsemblPlants" id="EMT01848"/>
    </source>
</evidence>
<sequence length="242" mass="27498">MAKSSLDLLLQESNKVFNKLFLPVGDYPVVEGFNYFEKTFMNLKEKHAFPSLRIVDVRHGKVLMHSFHGRIIATEEPEDELNSQANVLCVAKQDHDIGSHNLPFKIIWIATGQTSTKVYTFTSATSSWECSMYVLETVSGIEFRPGTIIGDMIYWVLKLKHQYRFSLTNGSTSCIETPPILDAMLRRNVHSLKIGQDDVYRAMQEKSCEREDNIMEIYGEALIFSSLIGDFAQTGPALLMFL</sequence>